<dbReference type="SUPFAM" id="SSF52374">
    <property type="entry name" value="Nucleotidylyl transferase"/>
    <property type="match status" value="1"/>
</dbReference>
<evidence type="ECO:0000256" key="12">
    <source>
        <dbReference type="ARBA" id="ARBA00030904"/>
    </source>
</evidence>
<comment type="subcellular location">
    <subcellularLocation>
        <location evidence="1">Cytoplasm</location>
    </subcellularLocation>
</comment>
<sequence>MADIAIIPLPSPSARNILVTSALPYVNNYPHLGNIIGAVLSADVYSRYARQRSYNVIYVCGTDEYGTATETKAQQERLTPRQICDKYHALHREVYEWFDISFDIFGRTSTEAHTSIVQSVFQKVHENGFITEDTITQLYCDKVCHRFLADRYVNGDCPHCGFDDARGDQCDNCGRMLNPAELLRPRCSTCGNEPISRSTTHLFLDLPKLQPRLEKWVDETSKKGNWTNNALRMTQTWLNDQLKVRCITRDLKWGVPVPLEGFTDKVFYVWFDAPLGYPSITAGLCGDDWKKWWLPDEGVDIKLVQFMGKDNVPFHTIVFPGALIATADAWTMLHHISTTDYLNYENGKFSKSRGIGVFGNDAIETGIPSEVWRYYLLLNRPEGSDAVFTWDDLAVKNNDELIKTLGNFINRVVTFLYKSFNGVVPGLIADDEEDNQFTKTVNEELSNYKRLMDDVSLKAGLKKAMAIASIGNQYLQRKAPWNLIKEGKRALAGSALTYGANLVILVTIVLEPFLGTKFSVKVFSQLGLQYEAGLNNLIPERFEALHWLKAGMKTCKPQILFSTLTQDQVSEFRNRFSGDSANARSKQNADDEKVFGLDLRVGQVVEVKEHEDSERLFVSKVNVGESEARTIVAGLRGVYTGEELKGRKVVVVCNLKRANLAGVESQGMMLVAEKKKATKLLAVDEDACIGARITADGVATRESEELLDRKGFQAASKLLRVGQGGDIVFDKTHRLVVEGSEAAGVRSQGVPEGGKVK</sequence>
<dbReference type="InterPro" id="IPR012340">
    <property type="entry name" value="NA-bd_OB-fold"/>
</dbReference>
<comment type="caution">
    <text evidence="17">The sequence shown here is derived from an EMBL/GenBank/DDBJ whole genome shotgun (WGS) entry which is preliminary data.</text>
</comment>
<dbReference type="EC" id="6.1.1.10" evidence="3"/>
<dbReference type="CDD" id="cd00814">
    <property type="entry name" value="MetRS_core"/>
    <property type="match status" value="1"/>
</dbReference>
<feature type="domain" description="TRNA-binding" evidence="16">
    <location>
        <begin position="593"/>
        <end position="694"/>
    </location>
</feature>
<evidence type="ECO:0000256" key="11">
    <source>
        <dbReference type="ARBA" id="ARBA00023146"/>
    </source>
</evidence>
<comment type="catalytic activity">
    <reaction evidence="13">
        <text>tRNA(Met) + L-methionine + ATP = L-methionyl-tRNA(Met) + AMP + diphosphate</text>
        <dbReference type="Rhea" id="RHEA:13481"/>
        <dbReference type="Rhea" id="RHEA-COMP:9667"/>
        <dbReference type="Rhea" id="RHEA-COMP:9698"/>
        <dbReference type="ChEBI" id="CHEBI:30616"/>
        <dbReference type="ChEBI" id="CHEBI:33019"/>
        <dbReference type="ChEBI" id="CHEBI:57844"/>
        <dbReference type="ChEBI" id="CHEBI:78442"/>
        <dbReference type="ChEBI" id="CHEBI:78530"/>
        <dbReference type="ChEBI" id="CHEBI:456215"/>
        <dbReference type="EC" id="6.1.1.10"/>
    </reaction>
</comment>
<keyword evidence="5 14" id="KW-0820">tRNA-binding</keyword>
<reference evidence="17 18" key="1">
    <citation type="journal article" date="2018" name="Mol. Biol. Evol.">
        <title>Analysis of the draft genome of the red seaweed Gracilariopsis chorda provides insights into genome size evolution in Rhodophyta.</title>
        <authorList>
            <person name="Lee J."/>
            <person name="Yang E.C."/>
            <person name="Graf L."/>
            <person name="Yang J.H."/>
            <person name="Qiu H."/>
            <person name="Zel Zion U."/>
            <person name="Chan C.X."/>
            <person name="Stephens T.G."/>
            <person name="Weber A.P.M."/>
            <person name="Boo G.H."/>
            <person name="Boo S.M."/>
            <person name="Kim K.M."/>
            <person name="Shin Y."/>
            <person name="Jung M."/>
            <person name="Lee S.J."/>
            <person name="Yim H.S."/>
            <person name="Lee J.H."/>
            <person name="Bhattacharya D."/>
            <person name="Yoon H.S."/>
        </authorList>
    </citation>
    <scope>NUCLEOTIDE SEQUENCE [LARGE SCALE GENOMIC DNA]</scope>
    <source>
        <strain evidence="17 18">SKKU-2015</strain>
        <tissue evidence="17">Whole body</tissue>
    </source>
</reference>
<evidence type="ECO:0000256" key="4">
    <source>
        <dbReference type="ARBA" id="ARBA00022490"/>
    </source>
</evidence>
<dbReference type="InterPro" id="IPR014758">
    <property type="entry name" value="Met-tRNA_synth"/>
</dbReference>
<dbReference type="InterPro" id="IPR009080">
    <property type="entry name" value="tRNAsynth_Ia_anticodon-bd"/>
</dbReference>
<evidence type="ECO:0000256" key="8">
    <source>
        <dbReference type="ARBA" id="ARBA00022840"/>
    </source>
</evidence>
<evidence type="ECO:0000256" key="14">
    <source>
        <dbReference type="PROSITE-ProRule" id="PRU00209"/>
    </source>
</evidence>
<dbReference type="PANTHER" id="PTHR45765:SF1">
    <property type="entry name" value="METHIONINE--TRNA LIGASE, CYTOPLASMIC"/>
    <property type="match status" value="1"/>
</dbReference>
<dbReference type="Gene3D" id="2.40.50.140">
    <property type="entry name" value="Nucleic acid-binding proteins"/>
    <property type="match status" value="1"/>
</dbReference>
<dbReference type="Pfam" id="PF01588">
    <property type="entry name" value="tRNA_bind"/>
    <property type="match status" value="1"/>
</dbReference>
<comment type="similarity">
    <text evidence="2 15">Belongs to the class-I aminoacyl-tRNA synthetase family.</text>
</comment>
<dbReference type="AlphaFoldDB" id="A0A2V3IJS3"/>
<dbReference type="InterPro" id="IPR001412">
    <property type="entry name" value="aa-tRNA-synth_I_CS"/>
</dbReference>
<dbReference type="Gene3D" id="1.10.730.10">
    <property type="entry name" value="Isoleucyl-tRNA Synthetase, Domain 1"/>
    <property type="match status" value="1"/>
</dbReference>
<dbReference type="EMBL" id="NBIV01000168">
    <property type="protein sequence ID" value="PXF42327.1"/>
    <property type="molecule type" value="Genomic_DNA"/>
</dbReference>
<proteinExistence type="inferred from homology"/>
<name>A0A2V3IJS3_9FLOR</name>
<dbReference type="FunFam" id="2.20.28.20:FF:000001">
    <property type="entry name" value="Methionine--tRNA ligase"/>
    <property type="match status" value="1"/>
</dbReference>
<evidence type="ECO:0000256" key="5">
    <source>
        <dbReference type="ARBA" id="ARBA00022555"/>
    </source>
</evidence>
<dbReference type="Pfam" id="PF09334">
    <property type="entry name" value="tRNA-synt_1g"/>
    <property type="match status" value="1"/>
</dbReference>
<dbReference type="PANTHER" id="PTHR45765">
    <property type="entry name" value="METHIONINE--TRNA LIGASE"/>
    <property type="match status" value="1"/>
</dbReference>
<keyword evidence="10 15" id="KW-0648">Protein biosynthesis</keyword>
<dbReference type="InterPro" id="IPR002547">
    <property type="entry name" value="tRNA-bd_dom"/>
</dbReference>
<evidence type="ECO:0000256" key="13">
    <source>
        <dbReference type="ARBA" id="ARBA00047364"/>
    </source>
</evidence>
<gene>
    <name evidence="17" type="ORF">BWQ96_07962</name>
</gene>
<dbReference type="GO" id="GO:0017101">
    <property type="term" value="C:aminoacyl-tRNA synthetase multienzyme complex"/>
    <property type="evidence" value="ECO:0007669"/>
    <property type="project" value="TreeGrafter"/>
</dbReference>
<dbReference type="GO" id="GO:0005829">
    <property type="term" value="C:cytosol"/>
    <property type="evidence" value="ECO:0007669"/>
    <property type="project" value="TreeGrafter"/>
</dbReference>
<evidence type="ECO:0000256" key="10">
    <source>
        <dbReference type="ARBA" id="ARBA00022917"/>
    </source>
</evidence>
<dbReference type="OrthoDB" id="5844513at2759"/>
<dbReference type="InterPro" id="IPR023458">
    <property type="entry name" value="Met-tRNA_ligase_1"/>
</dbReference>
<evidence type="ECO:0000256" key="9">
    <source>
        <dbReference type="ARBA" id="ARBA00022884"/>
    </source>
</evidence>
<dbReference type="NCBIfam" id="NF001100">
    <property type="entry name" value="PRK00133.1"/>
    <property type="match status" value="1"/>
</dbReference>
<dbReference type="GO" id="GO:0004825">
    <property type="term" value="F:methionine-tRNA ligase activity"/>
    <property type="evidence" value="ECO:0007669"/>
    <property type="project" value="UniProtKB-EC"/>
</dbReference>
<dbReference type="GO" id="GO:0000049">
    <property type="term" value="F:tRNA binding"/>
    <property type="evidence" value="ECO:0007669"/>
    <property type="project" value="UniProtKB-UniRule"/>
</dbReference>
<organism evidence="17 18">
    <name type="scientific">Gracilariopsis chorda</name>
    <dbReference type="NCBI Taxonomy" id="448386"/>
    <lineage>
        <taxon>Eukaryota</taxon>
        <taxon>Rhodophyta</taxon>
        <taxon>Florideophyceae</taxon>
        <taxon>Rhodymeniophycidae</taxon>
        <taxon>Gracilariales</taxon>
        <taxon>Gracilariaceae</taxon>
        <taxon>Gracilariopsis</taxon>
    </lineage>
</organism>
<evidence type="ECO:0000256" key="6">
    <source>
        <dbReference type="ARBA" id="ARBA00022598"/>
    </source>
</evidence>
<dbReference type="STRING" id="448386.A0A2V3IJS3"/>
<dbReference type="GO" id="GO:0005524">
    <property type="term" value="F:ATP binding"/>
    <property type="evidence" value="ECO:0007669"/>
    <property type="project" value="UniProtKB-KW"/>
</dbReference>
<keyword evidence="8 15" id="KW-0067">ATP-binding</keyword>
<keyword evidence="7 15" id="KW-0547">Nucleotide-binding</keyword>
<keyword evidence="6 15" id="KW-0436">Ligase</keyword>
<dbReference type="InterPro" id="IPR015413">
    <property type="entry name" value="Methionyl/Leucyl_tRNA_Synth"/>
</dbReference>
<evidence type="ECO:0000313" key="17">
    <source>
        <dbReference type="EMBL" id="PXF42327.1"/>
    </source>
</evidence>
<evidence type="ECO:0000256" key="1">
    <source>
        <dbReference type="ARBA" id="ARBA00004496"/>
    </source>
</evidence>
<dbReference type="SUPFAM" id="SSF57770">
    <property type="entry name" value="Methionyl-tRNA synthetase (MetRS), Zn-domain"/>
    <property type="match status" value="1"/>
</dbReference>
<evidence type="ECO:0000259" key="16">
    <source>
        <dbReference type="PROSITE" id="PS50886"/>
    </source>
</evidence>
<dbReference type="HAMAP" id="MF_00098">
    <property type="entry name" value="Met_tRNA_synth_type1"/>
    <property type="match status" value="1"/>
</dbReference>
<dbReference type="InterPro" id="IPR014729">
    <property type="entry name" value="Rossmann-like_a/b/a_fold"/>
</dbReference>
<dbReference type="InterPro" id="IPR029038">
    <property type="entry name" value="MetRS_Zn"/>
</dbReference>
<dbReference type="PROSITE" id="PS00178">
    <property type="entry name" value="AA_TRNA_LIGASE_I"/>
    <property type="match status" value="1"/>
</dbReference>
<dbReference type="NCBIfam" id="TIGR00398">
    <property type="entry name" value="metG"/>
    <property type="match status" value="1"/>
</dbReference>
<evidence type="ECO:0000256" key="15">
    <source>
        <dbReference type="RuleBase" id="RU363039"/>
    </source>
</evidence>
<dbReference type="SUPFAM" id="SSF50249">
    <property type="entry name" value="Nucleic acid-binding proteins"/>
    <property type="match status" value="1"/>
</dbReference>
<dbReference type="InterPro" id="IPR033911">
    <property type="entry name" value="MetRS_core"/>
</dbReference>
<dbReference type="GO" id="GO:0006431">
    <property type="term" value="P:methionyl-tRNA aminoacylation"/>
    <property type="evidence" value="ECO:0007669"/>
    <property type="project" value="InterPro"/>
</dbReference>
<dbReference type="Gene3D" id="3.40.50.620">
    <property type="entry name" value="HUPs"/>
    <property type="match status" value="1"/>
</dbReference>
<keyword evidence="11 15" id="KW-0030">Aminoacyl-tRNA synthetase</keyword>
<keyword evidence="4" id="KW-0963">Cytoplasm</keyword>
<keyword evidence="9 14" id="KW-0694">RNA-binding</keyword>
<evidence type="ECO:0000313" key="18">
    <source>
        <dbReference type="Proteomes" id="UP000247409"/>
    </source>
</evidence>
<accession>A0A2V3IJS3</accession>
<keyword evidence="18" id="KW-1185">Reference proteome</keyword>
<dbReference type="InterPro" id="IPR041872">
    <property type="entry name" value="Anticodon_Met"/>
</dbReference>
<dbReference type="CDD" id="cd07957">
    <property type="entry name" value="Anticodon_Ia_Met"/>
    <property type="match status" value="1"/>
</dbReference>
<dbReference type="PRINTS" id="PR01041">
    <property type="entry name" value="TRNASYNTHMET"/>
</dbReference>
<evidence type="ECO:0000256" key="7">
    <source>
        <dbReference type="ARBA" id="ARBA00022741"/>
    </source>
</evidence>
<dbReference type="SUPFAM" id="SSF47323">
    <property type="entry name" value="Anticodon-binding domain of a subclass of class I aminoacyl-tRNA synthetases"/>
    <property type="match status" value="1"/>
</dbReference>
<dbReference type="Proteomes" id="UP000247409">
    <property type="component" value="Unassembled WGS sequence"/>
</dbReference>
<evidence type="ECO:0000256" key="2">
    <source>
        <dbReference type="ARBA" id="ARBA00005594"/>
    </source>
</evidence>
<dbReference type="Gene3D" id="2.20.28.20">
    <property type="entry name" value="Methionyl-tRNA synthetase, Zn-domain"/>
    <property type="match status" value="1"/>
</dbReference>
<dbReference type="PROSITE" id="PS50886">
    <property type="entry name" value="TRBD"/>
    <property type="match status" value="1"/>
</dbReference>
<evidence type="ECO:0000256" key="3">
    <source>
        <dbReference type="ARBA" id="ARBA00012838"/>
    </source>
</evidence>
<protein>
    <recommendedName>
        <fullName evidence="3">methionine--tRNA ligase</fullName>
        <ecNumber evidence="3">6.1.1.10</ecNumber>
    </recommendedName>
    <alternativeName>
        <fullName evidence="12">Methionyl-tRNA synthetase</fullName>
    </alternativeName>
</protein>
<dbReference type="Pfam" id="PF19303">
    <property type="entry name" value="Anticodon_3"/>
    <property type="match status" value="1"/>
</dbReference>